<dbReference type="UniPathway" id="UPA00958"/>
<dbReference type="STRING" id="257708.RGI145_19200"/>
<dbReference type="Gene3D" id="3.40.50.2000">
    <property type="entry name" value="Glycogen Phosphorylase B"/>
    <property type="match status" value="1"/>
</dbReference>
<sequence length="446" mass="47815">MTPGSLAWDATARLTAPFWRLHLRRRARRNKEIPARLQEREGGGAARPPGRLLWLHGASVGESLSILPLIEALARRDPALRFLVTTGTVTSAELLMRRLPETLRPRLQHRFVPLDVPDWADRFLQGWRPDAGVFVESEIWPNLLAATRRARIPMLLVNARLSERSARGWRWAPGLAREAFSTFRLVLAQSEADAARLRAAGAGAVRVAGNLKYAASPLPADAAELARLRRLVGARSVLFAASTHAGEEELLARTHERLAARLPGLLTVIAPRHPERGAELAVQLPGAVRRGAGDEPGPETGLYLADTLGELGLFYRLAGVAVIGKSLLAPGGGQNPLEPARLGCPILLGPHMGNFADVTARLLAAGGAVQLPPSPAPSLATDPAMLADAAHAVLTDTRRAELLRQGAARVAEGASGLAEEVARTIAELLPEPPSPGIPRECQEERT</sequence>
<dbReference type="GO" id="GO:0043842">
    <property type="term" value="F:Kdo transferase activity"/>
    <property type="evidence" value="ECO:0007669"/>
    <property type="project" value="UniProtKB-EC"/>
</dbReference>
<dbReference type="KEGG" id="rgi:RGI145_19200"/>
<dbReference type="GO" id="GO:0009245">
    <property type="term" value="P:lipid A biosynthetic process"/>
    <property type="evidence" value="ECO:0007669"/>
    <property type="project" value="TreeGrafter"/>
</dbReference>
<evidence type="ECO:0000256" key="5">
    <source>
        <dbReference type="ARBA" id="ARBA00022679"/>
    </source>
</evidence>
<dbReference type="SUPFAM" id="SSF53756">
    <property type="entry name" value="UDP-Glycosyltransferase/glycogen phosphorylase"/>
    <property type="match status" value="1"/>
</dbReference>
<evidence type="ECO:0000256" key="7">
    <source>
        <dbReference type="ARBA" id="ARBA00049183"/>
    </source>
</evidence>
<evidence type="ECO:0000256" key="8">
    <source>
        <dbReference type="PIRSR" id="PIRSR639901-1"/>
    </source>
</evidence>
<dbReference type="AlphaFoldDB" id="A0A1L7AJE7"/>
<keyword evidence="10" id="KW-0448">Lipopolysaccharide biosynthesis</keyword>
<gene>
    <name evidence="12" type="ORF">RGI145_19200</name>
</gene>
<dbReference type="PANTHER" id="PTHR42755:SF1">
    <property type="entry name" value="3-DEOXY-D-MANNO-OCTULOSONIC ACID TRANSFERASE, MITOCHONDRIAL-RELATED"/>
    <property type="match status" value="1"/>
</dbReference>
<dbReference type="Proteomes" id="UP000185494">
    <property type="component" value="Chromosome 1"/>
</dbReference>
<dbReference type="eggNOG" id="COG1519">
    <property type="taxonomic scope" value="Bacteria"/>
</dbReference>
<evidence type="ECO:0000313" key="13">
    <source>
        <dbReference type="Proteomes" id="UP000185494"/>
    </source>
</evidence>
<keyword evidence="10" id="KW-1003">Cell membrane</keyword>
<dbReference type="Pfam" id="PF04413">
    <property type="entry name" value="Glycos_transf_N"/>
    <property type="match status" value="1"/>
</dbReference>
<organism evidence="12 13">
    <name type="scientific">Roseomonas gilardii</name>
    <dbReference type="NCBI Taxonomy" id="257708"/>
    <lineage>
        <taxon>Bacteria</taxon>
        <taxon>Pseudomonadati</taxon>
        <taxon>Pseudomonadota</taxon>
        <taxon>Alphaproteobacteria</taxon>
        <taxon>Acetobacterales</taxon>
        <taxon>Roseomonadaceae</taxon>
        <taxon>Roseomonas</taxon>
    </lineage>
</organism>
<dbReference type="GO" id="GO:0005886">
    <property type="term" value="C:plasma membrane"/>
    <property type="evidence" value="ECO:0007669"/>
    <property type="project" value="UniProtKB-SubCell"/>
</dbReference>
<accession>A0A1L7AJE7</accession>
<evidence type="ECO:0000256" key="2">
    <source>
        <dbReference type="ARBA" id="ARBA00004713"/>
    </source>
</evidence>
<feature type="active site" description="Proton acceptor" evidence="8">
    <location>
        <position position="62"/>
    </location>
</feature>
<dbReference type="EMBL" id="CP015583">
    <property type="protein sequence ID" value="APT58918.1"/>
    <property type="molecule type" value="Genomic_DNA"/>
</dbReference>
<dbReference type="Gene3D" id="3.40.50.11720">
    <property type="entry name" value="3-Deoxy-D-manno-octulosonic-acid transferase, N-terminal domain"/>
    <property type="match status" value="1"/>
</dbReference>
<feature type="domain" description="3-deoxy-D-manno-octulosonic-acid transferase N-terminal" evidence="11">
    <location>
        <begin position="36"/>
        <end position="214"/>
    </location>
</feature>
<comment type="pathway">
    <text evidence="2 10">Bacterial outer membrane biogenesis; LPS core biosynthesis.</text>
</comment>
<dbReference type="InterPro" id="IPR038107">
    <property type="entry name" value="Glycos_transf_N_sf"/>
</dbReference>
<evidence type="ECO:0000256" key="9">
    <source>
        <dbReference type="PIRSR" id="PIRSR639901-2"/>
    </source>
</evidence>
<evidence type="ECO:0000313" key="12">
    <source>
        <dbReference type="EMBL" id="APT58918.1"/>
    </source>
</evidence>
<dbReference type="GO" id="GO:0009244">
    <property type="term" value="P:lipopolysaccharide core region biosynthetic process"/>
    <property type="evidence" value="ECO:0007669"/>
    <property type="project" value="UniProtKB-UniRule"/>
</dbReference>
<proteinExistence type="inferred from homology"/>
<evidence type="ECO:0000259" key="11">
    <source>
        <dbReference type="Pfam" id="PF04413"/>
    </source>
</evidence>
<feature type="site" description="Transition state stabilizer" evidence="9">
    <location>
        <position position="136"/>
    </location>
</feature>
<comment type="function">
    <text evidence="1 10">Involved in lipopolysaccharide (LPS) biosynthesis. Catalyzes the transfer of 3-deoxy-D-manno-octulosonate (Kdo) residue(s) from CMP-Kdo to lipid IV(A), the tetraacyldisaccharide-1,4'-bisphosphate precursor of lipid A.</text>
</comment>
<comment type="subcellular location">
    <subcellularLocation>
        <location evidence="10">Cell membrane</location>
    </subcellularLocation>
</comment>
<feature type="site" description="Transition state stabilizer" evidence="9">
    <location>
        <position position="212"/>
    </location>
</feature>
<dbReference type="InterPro" id="IPR007507">
    <property type="entry name" value="Glycos_transf_N"/>
</dbReference>
<comment type="catalytic activity">
    <reaction evidence="7 10">
        <text>lipid IVA (E. coli) + CMP-3-deoxy-beta-D-manno-octulosonate = alpha-Kdo-(2-&gt;6)-lipid IVA (E. coli) + CMP + H(+)</text>
        <dbReference type="Rhea" id="RHEA:28066"/>
        <dbReference type="ChEBI" id="CHEBI:15378"/>
        <dbReference type="ChEBI" id="CHEBI:58603"/>
        <dbReference type="ChEBI" id="CHEBI:60364"/>
        <dbReference type="ChEBI" id="CHEBI:60377"/>
        <dbReference type="ChEBI" id="CHEBI:85987"/>
        <dbReference type="EC" id="2.4.99.12"/>
    </reaction>
</comment>
<keyword evidence="5 10" id="KW-0808">Transferase</keyword>
<evidence type="ECO:0000256" key="3">
    <source>
        <dbReference type="ARBA" id="ARBA00012621"/>
    </source>
</evidence>
<evidence type="ECO:0000256" key="4">
    <source>
        <dbReference type="ARBA" id="ARBA00019077"/>
    </source>
</evidence>
<comment type="similarity">
    <text evidence="10">Belongs to the glycosyltransferase group 1 family.</text>
</comment>
<dbReference type="EC" id="2.4.99.12" evidence="3 10"/>
<evidence type="ECO:0000256" key="10">
    <source>
        <dbReference type="RuleBase" id="RU365103"/>
    </source>
</evidence>
<evidence type="ECO:0000256" key="1">
    <source>
        <dbReference type="ARBA" id="ARBA00003394"/>
    </source>
</evidence>
<dbReference type="RefSeq" id="WP_075799660.1">
    <property type="nucleotide sequence ID" value="NZ_CP015583.1"/>
</dbReference>
<evidence type="ECO:0000256" key="6">
    <source>
        <dbReference type="ARBA" id="ARBA00031445"/>
    </source>
</evidence>
<reference evidence="12 13" key="1">
    <citation type="submission" date="2016-05" db="EMBL/GenBank/DDBJ databases">
        <title>Complete Genome and Methylome Analysis of Psychrotrophic Bacterial Isolates from Antarctic Lake Untersee.</title>
        <authorList>
            <person name="Fomenkov A."/>
            <person name="Akimov V.N."/>
            <person name="Vasilyeva L.V."/>
            <person name="Andersen D."/>
            <person name="Vincze T."/>
            <person name="Roberts R.J."/>
        </authorList>
    </citation>
    <scope>NUCLEOTIDE SEQUENCE [LARGE SCALE GENOMIC DNA]</scope>
    <source>
        <strain evidence="12 13">U14-5</strain>
    </source>
</reference>
<keyword evidence="10" id="KW-0472">Membrane</keyword>
<name>A0A1L7AJE7_9PROT</name>
<dbReference type="InterPro" id="IPR039901">
    <property type="entry name" value="Kdotransferase"/>
</dbReference>
<dbReference type="PANTHER" id="PTHR42755">
    <property type="entry name" value="3-DEOXY-MANNO-OCTULOSONATE CYTIDYLYLTRANSFERASE"/>
    <property type="match status" value="1"/>
</dbReference>
<protein>
    <recommendedName>
        <fullName evidence="4 10">3-deoxy-D-manno-octulosonic acid transferase</fullName>
        <shortName evidence="10">Kdo transferase</shortName>
        <ecNumber evidence="3 10">2.4.99.12</ecNumber>
    </recommendedName>
    <alternativeName>
        <fullName evidence="6 10">Lipid IV(A) 3-deoxy-D-manno-octulosonic acid transferase</fullName>
    </alternativeName>
</protein>